<feature type="short sequence motif" description="TonB box" evidence="10">
    <location>
        <begin position="45"/>
        <end position="51"/>
    </location>
</feature>
<evidence type="ECO:0000256" key="2">
    <source>
        <dbReference type="ARBA" id="ARBA00022448"/>
    </source>
</evidence>
<evidence type="ECO:0000256" key="8">
    <source>
        <dbReference type="ARBA" id="ARBA00023237"/>
    </source>
</evidence>
<evidence type="ECO:0000313" key="15">
    <source>
        <dbReference type="EMBL" id="MBX7501680.1"/>
    </source>
</evidence>
<proteinExistence type="inferred from homology"/>
<dbReference type="EMBL" id="JAIGNU010000001">
    <property type="protein sequence ID" value="MBX7501680.1"/>
    <property type="molecule type" value="Genomic_DNA"/>
</dbReference>
<evidence type="ECO:0000256" key="5">
    <source>
        <dbReference type="ARBA" id="ARBA00022729"/>
    </source>
</evidence>
<comment type="caution">
    <text evidence="15">The sequence shown here is derived from an EMBL/GenBank/DDBJ whole genome shotgun (WGS) entry which is preliminary data.</text>
</comment>
<dbReference type="PANTHER" id="PTHR30069:SF42">
    <property type="entry name" value="FERRIC AEROBACTIN RECEPTOR"/>
    <property type="match status" value="1"/>
</dbReference>
<comment type="subcellular location">
    <subcellularLocation>
        <location evidence="1 9">Cell outer membrane</location>
        <topology evidence="1 9">Multi-pass membrane protein</topology>
    </subcellularLocation>
</comment>
<dbReference type="InterPro" id="IPR037066">
    <property type="entry name" value="Plug_dom_sf"/>
</dbReference>
<organism evidence="15 16">
    <name type="scientific">Qipengyuania mesophila</name>
    <dbReference type="NCBI Taxonomy" id="2867246"/>
    <lineage>
        <taxon>Bacteria</taxon>
        <taxon>Pseudomonadati</taxon>
        <taxon>Pseudomonadota</taxon>
        <taxon>Alphaproteobacteria</taxon>
        <taxon>Sphingomonadales</taxon>
        <taxon>Erythrobacteraceae</taxon>
        <taxon>Qipengyuania</taxon>
    </lineage>
</organism>
<dbReference type="RefSeq" id="WP_221602745.1">
    <property type="nucleotide sequence ID" value="NZ_JAIGNU010000001.1"/>
</dbReference>
<keyword evidence="5 12" id="KW-0732">Signal</keyword>
<evidence type="ECO:0000256" key="6">
    <source>
        <dbReference type="ARBA" id="ARBA00023077"/>
    </source>
</evidence>
<dbReference type="InterPro" id="IPR039426">
    <property type="entry name" value="TonB-dep_rcpt-like"/>
</dbReference>
<keyword evidence="4 9" id="KW-0812">Transmembrane</keyword>
<keyword evidence="6 10" id="KW-0798">TonB box</keyword>
<dbReference type="PROSITE" id="PS52016">
    <property type="entry name" value="TONB_DEPENDENT_REC_3"/>
    <property type="match status" value="1"/>
</dbReference>
<dbReference type="Gene3D" id="2.170.130.10">
    <property type="entry name" value="TonB-dependent receptor, plug domain"/>
    <property type="match status" value="1"/>
</dbReference>
<evidence type="ECO:0000256" key="9">
    <source>
        <dbReference type="PROSITE-ProRule" id="PRU01360"/>
    </source>
</evidence>
<keyword evidence="15" id="KW-0675">Receptor</keyword>
<feature type="domain" description="TonB-dependent receptor-like beta-barrel" evidence="13">
    <location>
        <begin position="273"/>
        <end position="681"/>
    </location>
</feature>
<evidence type="ECO:0000256" key="3">
    <source>
        <dbReference type="ARBA" id="ARBA00022452"/>
    </source>
</evidence>
<keyword evidence="2 9" id="KW-0813">Transport</keyword>
<evidence type="ECO:0000256" key="7">
    <source>
        <dbReference type="ARBA" id="ARBA00023136"/>
    </source>
</evidence>
<gene>
    <name evidence="15" type="ORF">K3181_09520</name>
</gene>
<evidence type="ECO:0000259" key="14">
    <source>
        <dbReference type="Pfam" id="PF07715"/>
    </source>
</evidence>
<feature type="domain" description="TonB-dependent receptor plug" evidence="14">
    <location>
        <begin position="59"/>
        <end position="161"/>
    </location>
</feature>
<protein>
    <submittedName>
        <fullName evidence="15">TonB-dependent receptor</fullName>
    </submittedName>
</protein>
<dbReference type="InterPro" id="IPR012910">
    <property type="entry name" value="Plug_dom"/>
</dbReference>
<dbReference type="InterPro" id="IPR036942">
    <property type="entry name" value="Beta-barrel_TonB_sf"/>
</dbReference>
<dbReference type="Pfam" id="PF00593">
    <property type="entry name" value="TonB_dep_Rec_b-barrel"/>
    <property type="match status" value="1"/>
</dbReference>
<keyword evidence="3 9" id="KW-1134">Transmembrane beta strand</keyword>
<evidence type="ECO:0000256" key="12">
    <source>
        <dbReference type="SAM" id="SignalP"/>
    </source>
</evidence>
<evidence type="ECO:0000256" key="4">
    <source>
        <dbReference type="ARBA" id="ARBA00022692"/>
    </source>
</evidence>
<sequence>MRPYLLLGAASTALTFAPAYAQDKAQPTDALQATEKSEEVDSKNTIIVSATRTPTPITAIPNTVKIIGREEMETQLAVSASLLDSLSFSIPSLAPARQKLTSTGESLRGRTPLYMVDSIPQSTPLRDGKRSGFTIDPAFVERVEVIYGANAIQGVGATGGVINYVTVDAPKTGEWLNRITAEITTDDFEENGFHYRVAGVAGRKLGAFDFVGGAAYEKHDLFFDGNDRPIAVDTIQGELMDSHSLALFGKAGFEPAPGQRIEGTVNFFEVTGEGDYTTVLGNRDAGVPATSVPGTPAGDPTFTEAFNAALSYSHDSLLGGDLTLQGYYFDFYALYGGDTFPVFQDPAIAPAGTLFDQSALSSEKYGAKLTWVRKDALWNGLQLALGADYLRDRSFQELAQTDRLWVPELIYHGWAPFVQLEQALAGEVVRLSGGARWENATLEVPDFTTIASANSTFVEGGEPSFDEVLFNAGIVLKPMDGFTLFGSYAQGFTMPDAGLILRSVSTPGQSVEELVDLQPVIADNVEVGTGWRGGGLDLTASYFWSNSDLGSRIQVVGGAGQVRRERTEIEGLEIAASYKLGSGHRLGASFAALDGRFDSDGDDIVDRELDGRNIAPDRLNAFVEGPIAGPLSGRVQASRLFDRTFESNDPKFNFDGYTLVDLILRYETEKAGDFSLAVSNLLDEQYITYFSQTVTFVSDRDFVSGRGRAVTLRWQGSF</sequence>
<keyword evidence="16" id="KW-1185">Reference proteome</keyword>
<name>A0ABS7JVJ7_9SPHN</name>
<accession>A0ABS7JVJ7</accession>
<evidence type="ECO:0000259" key="13">
    <source>
        <dbReference type="Pfam" id="PF00593"/>
    </source>
</evidence>
<dbReference type="Pfam" id="PF07715">
    <property type="entry name" value="Plug"/>
    <property type="match status" value="1"/>
</dbReference>
<dbReference type="PANTHER" id="PTHR30069">
    <property type="entry name" value="TONB-DEPENDENT OUTER MEMBRANE RECEPTOR"/>
    <property type="match status" value="1"/>
</dbReference>
<dbReference type="SUPFAM" id="SSF56935">
    <property type="entry name" value="Porins"/>
    <property type="match status" value="1"/>
</dbReference>
<comment type="similarity">
    <text evidence="9 11">Belongs to the TonB-dependent receptor family.</text>
</comment>
<evidence type="ECO:0000313" key="16">
    <source>
        <dbReference type="Proteomes" id="UP000782554"/>
    </source>
</evidence>
<dbReference type="Gene3D" id="2.40.170.20">
    <property type="entry name" value="TonB-dependent receptor, beta-barrel domain"/>
    <property type="match status" value="1"/>
</dbReference>
<evidence type="ECO:0000256" key="10">
    <source>
        <dbReference type="PROSITE-ProRule" id="PRU10143"/>
    </source>
</evidence>
<feature type="chain" id="PRO_5046739966" evidence="12">
    <location>
        <begin position="22"/>
        <end position="718"/>
    </location>
</feature>
<feature type="signal peptide" evidence="12">
    <location>
        <begin position="1"/>
        <end position="21"/>
    </location>
</feature>
<reference evidence="15 16" key="1">
    <citation type="submission" date="2021-08" db="EMBL/GenBank/DDBJ databases">
        <title>Comparative Genomics Analysis of the Genus Qipengyuania Reveals Extensive Genetic Diversity and Metabolic Versatility, Including the Description of Fifteen Novel Species.</title>
        <authorList>
            <person name="Liu Y."/>
        </authorList>
    </citation>
    <scope>NUCLEOTIDE SEQUENCE [LARGE SCALE GENOMIC DNA]</scope>
    <source>
        <strain evidence="15 16">YG27</strain>
    </source>
</reference>
<evidence type="ECO:0000256" key="11">
    <source>
        <dbReference type="RuleBase" id="RU003357"/>
    </source>
</evidence>
<dbReference type="CDD" id="cd01347">
    <property type="entry name" value="ligand_gated_channel"/>
    <property type="match status" value="1"/>
</dbReference>
<dbReference type="PROSITE" id="PS00430">
    <property type="entry name" value="TONB_DEPENDENT_REC_1"/>
    <property type="match status" value="1"/>
</dbReference>
<keyword evidence="8 9" id="KW-0998">Cell outer membrane</keyword>
<dbReference type="InterPro" id="IPR010916">
    <property type="entry name" value="TonB_box_CS"/>
</dbReference>
<evidence type="ECO:0000256" key="1">
    <source>
        <dbReference type="ARBA" id="ARBA00004571"/>
    </source>
</evidence>
<dbReference type="Proteomes" id="UP000782554">
    <property type="component" value="Unassembled WGS sequence"/>
</dbReference>
<dbReference type="InterPro" id="IPR000531">
    <property type="entry name" value="Beta-barrel_TonB"/>
</dbReference>
<keyword evidence="7 9" id="KW-0472">Membrane</keyword>